<dbReference type="AlphaFoldDB" id="A0A915A1A7"/>
<name>A0A915A1A7_PARUN</name>
<dbReference type="Gene3D" id="1.10.1450.10">
    <property type="entry name" value="Tetraspanin"/>
    <property type="match status" value="1"/>
</dbReference>
<feature type="transmembrane region" description="Helical" evidence="1">
    <location>
        <begin position="102"/>
        <end position="130"/>
    </location>
</feature>
<protein>
    <submittedName>
        <fullName evidence="3">Tetraspanin</fullName>
    </submittedName>
</protein>
<reference evidence="3" key="1">
    <citation type="submission" date="2022-11" db="UniProtKB">
        <authorList>
            <consortium name="WormBaseParasite"/>
        </authorList>
    </citation>
    <scope>IDENTIFICATION</scope>
</reference>
<evidence type="ECO:0000256" key="1">
    <source>
        <dbReference type="SAM" id="Phobius"/>
    </source>
</evidence>
<dbReference type="WBParaSite" id="PgE129_g001_t03">
    <property type="protein sequence ID" value="PgE129_g001_t03"/>
    <property type="gene ID" value="PgE129_g001"/>
</dbReference>
<sequence length="194" mass="21712">MEEEGEHRGRRSDGSKRRQQLTGVLLLLHFIQMALCFAAVLVCATAALRFYRYRKVLPHLMEREGLFIAVFSVDLLSFMVTAISLIRVHNFRVMSLATRSDLFAAMLAGGVTSAGVLTCAIVLLIGSGVWHESIRKDVQNVIKHAFENPDFAEEINQVQAEFECCGTSMNNSQPMQIWLDALNADSAFRDELFA</sequence>
<dbReference type="GO" id="GO:0016020">
    <property type="term" value="C:membrane"/>
    <property type="evidence" value="ECO:0007669"/>
    <property type="project" value="InterPro"/>
</dbReference>
<dbReference type="InterPro" id="IPR008952">
    <property type="entry name" value="Tetraspanin_EC2_sf"/>
</dbReference>
<proteinExistence type="predicted"/>
<keyword evidence="1" id="KW-0812">Transmembrane</keyword>
<evidence type="ECO:0000313" key="2">
    <source>
        <dbReference type="Proteomes" id="UP000887569"/>
    </source>
</evidence>
<keyword evidence="1" id="KW-0472">Membrane</keyword>
<dbReference type="Proteomes" id="UP000887569">
    <property type="component" value="Unplaced"/>
</dbReference>
<keyword evidence="1" id="KW-1133">Transmembrane helix</keyword>
<feature type="transmembrane region" description="Helical" evidence="1">
    <location>
        <begin position="67"/>
        <end position="90"/>
    </location>
</feature>
<accession>A0A915A1A7</accession>
<keyword evidence="2" id="KW-1185">Reference proteome</keyword>
<feature type="transmembrane region" description="Helical" evidence="1">
    <location>
        <begin position="21"/>
        <end position="47"/>
    </location>
</feature>
<evidence type="ECO:0000313" key="3">
    <source>
        <dbReference type="WBParaSite" id="PgE129_g001_t03"/>
    </source>
</evidence>
<organism evidence="2 3">
    <name type="scientific">Parascaris univalens</name>
    <name type="common">Nematode worm</name>
    <dbReference type="NCBI Taxonomy" id="6257"/>
    <lineage>
        <taxon>Eukaryota</taxon>
        <taxon>Metazoa</taxon>
        <taxon>Ecdysozoa</taxon>
        <taxon>Nematoda</taxon>
        <taxon>Chromadorea</taxon>
        <taxon>Rhabditida</taxon>
        <taxon>Spirurina</taxon>
        <taxon>Ascaridomorpha</taxon>
        <taxon>Ascaridoidea</taxon>
        <taxon>Ascarididae</taxon>
        <taxon>Parascaris</taxon>
    </lineage>
</organism>